<sequence>MQITLRPATARDTWACASTAAAAFANSALIRRVSPNAQDVARAFWSAVVASGIEDPDTEMVVAEDASATPPAFLGFAKWVHVRAGAPAPGILRAGANLRARDVAGRQEPRAADGEGVNGGVNGGEHADADPDVDLWSMTAEPELARRFFTEQNERHEKYMGRREHWYLELICAKPGEMGKGVGKRLLQWGLEKVDADGCEAYLEASPDGRPLFEKFGWKVVERLEYLDGEYVECSMVRDAVSAREENAE</sequence>
<evidence type="ECO:0000313" key="4">
    <source>
        <dbReference type="Proteomes" id="UP001628179"/>
    </source>
</evidence>
<name>A0ABQ0GA92_9PEZI</name>
<dbReference type="InterPro" id="IPR052523">
    <property type="entry name" value="Trichothecene_AcTrans"/>
</dbReference>
<proteinExistence type="predicted"/>
<dbReference type="EMBL" id="BAAFSV010000002">
    <property type="protein sequence ID" value="GAB1314620.1"/>
    <property type="molecule type" value="Genomic_DNA"/>
</dbReference>
<feature type="domain" description="N-acetyltransferase" evidence="2">
    <location>
        <begin position="107"/>
        <end position="241"/>
    </location>
</feature>
<dbReference type="GeneID" id="98175573"/>
<feature type="region of interest" description="Disordered" evidence="1">
    <location>
        <begin position="103"/>
        <end position="132"/>
    </location>
</feature>
<dbReference type="PANTHER" id="PTHR42791:SF2">
    <property type="entry name" value="N-ACETYLTRANSFERASE DOMAIN-CONTAINING PROTEIN"/>
    <property type="match status" value="1"/>
</dbReference>
<gene>
    <name evidence="3" type="ORF">MFIFM68171_04830</name>
</gene>
<dbReference type="InterPro" id="IPR000182">
    <property type="entry name" value="GNAT_dom"/>
</dbReference>
<evidence type="ECO:0000259" key="2">
    <source>
        <dbReference type="PROSITE" id="PS51186"/>
    </source>
</evidence>
<dbReference type="PANTHER" id="PTHR42791">
    <property type="entry name" value="GNAT FAMILY ACETYLTRANSFERASE"/>
    <property type="match status" value="1"/>
</dbReference>
<reference evidence="3 4" key="1">
    <citation type="submission" date="2024-09" db="EMBL/GenBank/DDBJ databases">
        <title>Itraconazole resistance in Madurella fahalii resulting from another homologue of gene encoding cytochrome P450 14-alpha sterol demethylase (CYP51).</title>
        <authorList>
            <person name="Yoshioka I."/>
            <person name="Fahal A.H."/>
            <person name="Kaneko S."/>
            <person name="Yaguchi T."/>
        </authorList>
    </citation>
    <scope>NUCLEOTIDE SEQUENCE [LARGE SCALE GENOMIC DNA]</scope>
    <source>
        <strain evidence="3 4">IFM 68171</strain>
    </source>
</reference>
<dbReference type="Pfam" id="PF00583">
    <property type="entry name" value="Acetyltransf_1"/>
    <property type="match status" value="1"/>
</dbReference>
<protein>
    <recommendedName>
        <fullName evidence="2">N-acetyltransferase domain-containing protein</fullName>
    </recommendedName>
</protein>
<accession>A0ABQ0GA92</accession>
<evidence type="ECO:0000256" key="1">
    <source>
        <dbReference type="SAM" id="MobiDB-lite"/>
    </source>
</evidence>
<feature type="compositionally biased region" description="Basic and acidic residues" evidence="1">
    <location>
        <begin position="103"/>
        <end position="113"/>
    </location>
</feature>
<evidence type="ECO:0000313" key="3">
    <source>
        <dbReference type="EMBL" id="GAB1314620.1"/>
    </source>
</evidence>
<keyword evidence="4" id="KW-1185">Reference proteome</keyword>
<dbReference type="SUPFAM" id="SSF55729">
    <property type="entry name" value="Acyl-CoA N-acyltransferases (Nat)"/>
    <property type="match status" value="1"/>
</dbReference>
<comment type="caution">
    <text evidence="3">The sequence shown here is derived from an EMBL/GenBank/DDBJ whole genome shotgun (WGS) entry which is preliminary data.</text>
</comment>
<dbReference type="PROSITE" id="PS51186">
    <property type="entry name" value="GNAT"/>
    <property type="match status" value="1"/>
</dbReference>
<dbReference type="Gene3D" id="3.40.630.30">
    <property type="match status" value="1"/>
</dbReference>
<dbReference type="InterPro" id="IPR016181">
    <property type="entry name" value="Acyl_CoA_acyltransferase"/>
</dbReference>
<organism evidence="3 4">
    <name type="scientific">Madurella fahalii</name>
    <dbReference type="NCBI Taxonomy" id="1157608"/>
    <lineage>
        <taxon>Eukaryota</taxon>
        <taxon>Fungi</taxon>
        <taxon>Dikarya</taxon>
        <taxon>Ascomycota</taxon>
        <taxon>Pezizomycotina</taxon>
        <taxon>Sordariomycetes</taxon>
        <taxon>Sordariomycetidae</taxon>
        <taxon>Sordariales</taxon>
        <taxon>Sordariales incertae sedis</taxon>
        <taxon>Madurella</taxon>
    </lineage>
</organism>
<dbReference type="Proteomes" id="UP001628179">
    <property type="component" value="Unassembled WGS sequence"/>
</dbReference>
<dbReference type="RefSeq" id="XP_070916351.1">
    <property type="nucleotide sequence ID" value="XM_071060250.1"/>
</dbReference>